<sequence length="80" mass="8464">MNRSDRGGGDGYGSLPLQVGFVLIIALSGVFVSIQAGAGIRFALLAGVAGLVAGIVITWFVVRNLRDVMPDTPDMSDREW</sequence>
<keyword evidence="3" id="KW-1185">Reference proteome</keyword>
<organism evidence="2 3">
    <name type="scientific">Halolamina pelagica</name>
    <dbReference type="NCBI Taxonomy" id="699431"/>
    <lineage>
        <taxon>Archaea</taxon>
        <taxon>Methanobacteriati</taxon>
        <taxon>Methanobacteriota</taxon>
        <taxon>Stenosarchaea group</taxon>
        <taxon>Halobacteria</taxon>
        <taxon>Halobacteriales</taxon>
        <taxon>Haloferacaceae</taxon>
    </lineage>
</organism>
<evidence type="ECO:0000256" key="1">
    <source>
        <dbReference type="SAM" id="Phobius"/>
    </source>
</evidence>
<dbReference type="EMBL" id="LGUC01000001">
    <property type="protein sequence ID" value="KPN29472.1"/>
    <property type="molecule type" value="Genomic_DNA"/>
</dbReference>
<keyword evidence="1" id="KW-0812">Transmembrane</keyword>
<proteinExistence type="predicted"/>
<keyword evidence="1" id="KW-1133">Transmembrane helix</keyword>
<evidence type="ECO:0000313" key="3">
    <source>
        <dbReference type="Proteomes" id="UP000050535"/>
    </source>
</evidence>
<dbReference type="AlphaFoldDB" id="A0A0P7H7T1"/>
<dbReference type="RefSeq" id="WP_054582759.1">
    <property type="nucleotide sequence ID" value="NZ_LGUC01000001.1"/>
</dbReference>
<feature type="transmembrane region" description="Helical" evidence="1">
    <location>
        <begin position="12"/>
        <end position="34"/>
    </location>
</feature>
<keyword evidence="1" id="KW-0472">Membrane</keyword>
<name>A0A0P7H7T1_9EURY</name>
<evidence type="ECO:0000313" key="2">
    <source>
        <dbReference type="EMBL" id="KPN29472.1"/>
    </source>
</evidence>
<dbReference type="Proteomes" id="UP000050535">
    <property type="component" value="Unassembled WGS sequence"/>
</dbReference>
<protein>
    <submittedName>
        <fullName evidence="2">Uncharacterized protein</fullName>
    </submittedName>
</protein>
<reference evidence="3" key="1">
    <citation type="submission" date="2013-11" db="EMBL/GenBank/DDBJ databases">
        <authorList>
            <person name="Hoang H.T."/>
            <person name="Killian M.L."/>
            <person name="Madson D.M."/>
            <person name="Arruda P.H.E."/>
            <person name="Sun D."/>
            <person name="Schwartz K.J."/>
            <person name="Yoon K."/>
        </authorList>
    </citation>
    <scope>NUCLEOTIDE SEQUENCE [LARGE SCALE GENOMIC DNA]</scope>
    <source>
        <strain evidence="3">CDK2</strain>
    </source>
</reference>
<gene>
    <name evidence="2" type="ORF">SY89_00185</name>
</gene>
<comment type="caution">
    <text evidence="2">The sequence shown here is derived from an EMBL/GenBank/DDBJ whole genome shotgun (WGS) entry which is preliminary data.</text>
</comment>
<feature type="transmembrane region" description="Helical" evidence="1">
    <location>
        <begin position="40"/>
        <end position="62"/>
    </location>
</feature>
<accession>A0A0P7H7T1</accession>